<dbReference type="PANTHER" id="PTHR28055">
    <property type="entry name" value="ALTERED INHERITANCE OF MITOCHONDRIA PROTEIN 41, MITOCHONDRIAL"/>
    <property type="match status" value="1"/>
</dbReference>
<dbReference type="EMBL" id="JACEIB010000027">
    <property type="protein sequence ID" value="MBA2936224.1"/>
    <property type="molecule type" value="Genomic_DNA"/>
</dbReference>
<keyword evidence="2" id="KW-1185">Reference proteome</keyword>
<name>A0A838LAJ9_9SPHN</name>
<reference evidence="1 2" key="1">
    <citation type="submission" date="2020-07" db="EMBL/GenBank/DDBJ databases">
        <authorList>
            <person name="Sun Q."/>
        </authorList>
    </citation>
    <scope>NUCLEOTIDE SEQUENCE [LARGE SCALE GENOMIC DNA]</scope>
    <source>
        <strain evidence="1 2">CGMCC 1.13654</strain>
    </source>
</reference>
<dbReference type="InterPro" id="IPR019004">
    <property type="entry name" value="YqeY/Aim41"/>
</dbReference>
<dbReference type="Gene3D" id="1.10.10.410">
    <property type="match status" value="1"/>
</dbReference>
<dbReference type="GO" id="GO:0016884">
    <property type="term" value="F:carbon-nitrogen ligase activity, with glutamine as amido-N-donor"/>
    <property type="evidence" value="ECO:0007669"/>
    <property type="project" value="InterPro"/>
</dbReference>
<dbReference type="SUPFAM" id="SSF89095">
    <property type="entry name" value="GatB/YqeY motif"/>
    <property type="match status" value="1"/>
</dbReference>
<proteinExistence type="predicted"/>
<dbReference type="InterPro" id="IPR023168">
    <property type="entry name" value="GatB_Yqey_C_2"/>
</dbReference>
<dbReference type="Gene3D" id="1.10.1510.10">
    <property type="entry name" value="Uncharacterised protein YqeY/AIM41 PF09424, N-terminal domain"/>
    <property type="match status" value="1"/>
</dbReference>
<evidence type="ECO:0000313" key="2">
    <source>
        <dbReference type="Proteomes" id="UP000570166"/>
    </source>
</evidence>
<evidence type="ECO:0000313" key="1">
    <source>
        <dbReference type="EMBL" id="MBA2936224.1"/>
    </source>
</evidence>
<dbReference type="PANTHER" id="PTHR28055:SF1">
    <property type="entry name" value="ALTERED INHERITANCE OF MITOCHONDRIA PROTEIN 41, MITOCHONDRIAL"/>
    <property type="match status" value="1"/>
</dbReference>
<dbReference type="InterPro" id="IPR042184">
    <property type="entry name" value="YqeY/Aim41_N"/>
</dbReference>
<comment type="caution">
    <text evidence="1">The sequence shown here is derived from an EMBL/GenBank/DDBJ whole genome shotgun (WGS) entry which is preliminary data.</text>
</comment>
<dbReference type="Pfam" id="PF09424">
    <property type="entry name" value="YqeY"/>
    <property type="match status" value="1"/>
</dbReference>
<sequence length="151" mass="16337">MIRDDIKTALVTAMKAREAEKTAAIRLIQSAIKNRDIEARTGKAPDDDDALVVEVLNKMAKQRRESIEMYEKGNRPELAAAEAGELAVIEGFMPKRMSDEETVAAIDAIKAEIGAEGLKDMGKVMAELKARHATSLDMAKASGLVKARLAG</sequence>
<dbReference type="RefSeq" id="WP_160364100.1">
    <property type="nucleotide sequence ID" value="NZ_JACEIB010000027.1"/>
</dbReference>
<dbReference type="AlphaFoldDB" id="A0A838LAJ9"/>
<protein>
    <submittedName>
        <fullName evidence="1">GatB/YqeY domain-containing protein</fullName>
    </submittedName>
</protein>
<accession>A0A838LAJ9</accession>
<dbReference type="Proteomes" id="UP000570166">
    <property type="component" value="Unassembled WGS sequence"/>
</dbReference>
<organism evidence="1 2">
    <name type="scientific">Sphingomonas chungangi</name>
    <dbReference type="NCBI Taxonomy" id="2683589"/>
    <lineage>
        <taxon>Bacteria</taxon>
        <taxon>Pseudomonadati</taxon>
        <taxon>Pseudomonadota</taxon>
        <taxon>Alphaproteobacteria</taxon>
        <taxon>Sphingomonadales</taxon>
        <taxon>Sphingomonadaceae</taxon>
        <taxon>Sphingomonas</taxon>
    </lineage>
</organism>
<gene>
    <name evidence="1" type="ORF">HZF05_19255</name>
</gene>
<dbReference type="InterPro" id="IPR003789">
    <property type="entry name" value="Asn/Gln_tRNA_amidoTrase-B-like"/>
</dbReference>